<dbReference type="OrthoDB" id="594893at2"/>
<feature type="binding site" evidence="1">
    <location>
        <position position="134"/>
    </location>
    <ligand>
        <name>Zn(2+)</name>
        <dbReference type="ChEBI" id="CHEBI:29105"/>
    </ligand>
</feature>
<name>A0A5S5DEQ4_9SPHI</name>
<dbReference type="GO" id="GO:0003700">
    <property type="term" value="F:DNA-binding transcription factor activity"/>
    <property type="evidence" value="ECO:0007669"/>
    <property type="project" value="InterPro"/>
</dbReference>
<dbReference type="Proteomes" id="UP000325105">
    <property type="component" value="Unassembled WGS sequence"/>
</dbReference>
<dbReference type="InterPro" id="IPR002481">
    <property type="entry name" value="FUR"/>
</dbReference>
<dbReference type="GO" id="GO:0000976">
    <property type="term" value="F:transcription cis-regulatory region binding"/>
    <property type="evidence" value="ECO:0007669"/>
    <property type="project" value="TreeGrafter"/>
</dbReference>
<proteinExistence type="predicted"/>
<reference evidence="2 3" key="1">
    <citation type="submission" date="2019-07" db="EMBL/GenBank/DDBJ databases">
        <title>Genomic Encyclopedia of Archaeal and Bacterial Type Strains, Phase II (KMG-II): from individual species to whole genera.</title>
        <authorList>
            <person name="Goeker M."/>
        </authorList>
    </citation>
    <scope>NUCLEOTIDE SEQUENCE [LARGE SCALE GENOMIC DNA]</scope>
    <source>
        <strain evidence="2 3">DSM 18850</strain>
    </source>
</reference>
<feature type="binding site" evidence="1">
    <location>
        <position position="131"/>
    </location>
    <ligand>
        <name>Zn(2+)</name>
        <dbReference type="ChEBI" id="CHEBI:29105"/>
    </ligand>
</feature>
<protein>
    <submittedName>
        <fullName evidence="2">Fur family ferric uptake transcriptional regulator</fullName>
    </submittedName>
</protein>
<gene>
    <name evidence="2" type="ORF">BC792_11313</name>
</gene>
<comment type="cofactor">
    <cofactor evidence="1">
        <name>Zn(2+)</name>
        <dbReference type="ChEBI" id="CHEBI:29105"/>
    </cofactor>
    <text evidence="1">Binds 1 zinc ion per subunit.</text>
</comment>
<dbReference type="EMBL" id="VNHX01000013">
    <property type="protein sequence ID" value="TYP94145.1"/>
    <property type="molecule type" value="Genomic_DNA"/>
</dbReference>
<comment type="caution">
    <text evidence="2">The sequence shown here is derived from an EMBL/GenBank/DDBJ whole genome shotgun (WGS) entry which is preliminary data.</text>
</comment>
<keyword evidence="3" id="KW-1185">Reference proteome</keyword>
<dbReference type="Pfam" id="PF01475">
    <property type="entry name" value="FUR"/>
    <property type="match status" value="1"/>
</dbReference>
<dbReference type="PANTHER" id="PTHR33202:SF22">
    <property type="entry name" value="HYDROGEN PEROXIDE SENSITIVE REPRESSOR"/>
    <property type="match status" value="1"/>
</dbReference>
<dbReference type="RefSeq" id="WP_148908966.1">
    <property type="nucleotide sequence ID" value="NZ_VNHX01000013.1"/>
</dbReference>
<evidence type="ECO:0000313" key="3">
    <source>
        <dbReference type="Proteomes" id="UP000325105"/>
    </source>
</evidence>
<dbReference type="InterPro" id="IPR036388">
    <property type="entry name" value="WH-like_DNA-bd_sf"/>
</dbReference>
<dbReference type="GO" id="GO:0008270">
    <property type="term" value="F:zinc ion binding"/>
    <property type="evidence" value="ECO:0007669"/>
    <property type="project" value="TreeGrafter"/>
</dbReference>
<dbReference type="GO" id="GO:1900376">
    <property type="term" value="P:regulation of secondary metabolite biosynthetic process"/>
    <property type="evidence" value="ECO:0007669"/>
    <property type="project" value="TreeGrafter"/>
</dbReference>
<dbReference type="Gene3D" id="1.10.10.10">
    <property type="entry name" value="Winged helix-like DNA-binding domain superfamily/Winged helix DNA-binding domain"/>
    <property type="match status" value="1"/>
</dbReference>
<sequence>MKKDIEDKLMGKGVKPTTMRILVYEVLQDQNVALSLSEIEHSFQAADRITIYRTLRTFEEKGVVHSIQENNTTRYKLCDEDCSSDRHKDWHLHFYCRHCKQTTCRQEVRLSPDWETAVRIEDVRLFARGVCENCLNVD</sequence>
<feature type="binding site" evidence="1">
    <location>
        <position position="99"/>
    </location>
    <ligand>
        <name>Zn(2+)</name>
        <dbReference type="ChEBI" id="CHEBI:29105"/>
    </ligand>
</feature>
<accession>A0A5S5DEQ4</accession>
<dbReference type="SUPFAM" id="SSF46785">
    <property type="entry name" value="Winged helix' DNA-binding domain"/>
    <property type="match status" value="1"/>
</dbReference>
<organism evidence="2 3">
    <name type="scientific">Sphingobacterium allocomposti</name>
    <dbReference type="NCBI Taxonomy" id="415956"/>
    <lineage>
        <taxon>Bacteria</taxon>
        <taxon>Pseudomonadati</taxon>
        <taxon>Bacteroidota</taxon>
        <taxon>Sphingobacteriia</taxon>
        <taxon>Sphingobacteriales</taxon>
        <taxon>Sphingobacteriaceae</taxon>
        <taxon>Sphingobacterium</taxon>
    </lineage>
</organism>
<evidence type="ECO:0000256" key="1">
    <source>
        <dbReference type="PIRSR" id="PIRSR602481-1"/>
    </source>
</evidence>
<keyword evidence="1" id="KW-0479">Metal-binding</keyword>
<feature type="binding site" evidence="1">
    <location>
        <position position="96"/>
    </location>
    <ligand>
        <name>Zn(2+)</name>
        <dbReference type="ChEBI" id="CHEBI:29105"/>
    </ligand>
</feature>
<dbReference type="InterPro" id="IPR036390">
    <property type="entry name" value="WH_DNA-bd_sf"/>
</dbReference>
<keyword evidence="1" id="KW-0862">Zinc</keyword>
<dbReference type="GO" id="GO:0045892">
    <property type="term" value="P:negative regulation of DNA-templated transcription"/>
    <property type="evidence" value="ECO:0007669"/>
    <property type="project" value="TreeGrafter"/>
</dbReference>
<evidence type="ECO:0000313" key="2">
    <source>
        <dbReference type="EMBL" id="TYP94145.1"/>
    </source>
</evidence>
<dbReference type="PANTHER" id="PTHR33202">
    <property type="entry name" value="ZINC UPTAKE REGULATION PROTEIN"/>
    <property type="match status" value="1"/>
</dbReference>
<dbReference type="AlphaFoldDB" id="A0A5S5DEQ4"/>